<evidence type="ECO:0000313" key="2">
    <source>
        <dbReference type="EMBL" id="KAH8029944.1"/>
    </source>
</evidence>
<dbReference type="InterPro" id="IPR029070">
    <property type="entry name" value="Chitinase_insertion_sf"/>
</dbReference>
<keyword evidence="3" id="KW-1185">Reference proteome</keyword>
<dbReference type="VEuPathDB" id="VectorBase:LOC119164798"/>
<dbReference type="EMBL" id="JABSTU010000005">
    <property type="protein sequence ID" value="KAH8029944.1"/>
    <property type="molecule type" value="Genomic_DNA"/>
</dbReference>
<dbReference type="AlphaFoldDB" id="A0A9J6E782"/>
<comment type="caution">
    <text evidence="2">The sequence shown here is derived from an EMBL/GenBank/DDBJ whole genome shotgun (WGS) entry which is preliminary data.</text>
</comment>
<evidence type="ECO:0000256" key="1">
    <source>
        <dbReference type="SAM" id="MobiDB-lite"/>
    </source>
</evidence>
<proteinExistence type="predicted"/>
<reference evidence="2" key="1">
    <citation type="journal article" date="2020" name="Cell">
        <title>Large-Scale Comparative Analyses of Tick Genomes Elucidate Their Genetic Diversity and Vector Capacities.</title>
        <authorList>
            <consortium name="Tick Genome and Microbiome Consortium (TIGMIC)"/>
            <person name="Jia N."/>
            <person name="Wang J."/>
            <person name="Shi W."/>
            <person name="Du L."/>
            <person name="Sun Y."/>
            <person name="Zhan W."/>
            <person name="Jiang J.F."/>
            <person name="Wang Q."/>
            <person name="Zhang B."/>
            <person name="Ji P."/>
            <person name="Bell-Sakyi L."/>
            <person name="Cui X.M."/>
            <person name="Yuan T.T."/>
            <person name="Jiang B.G."/>
            <person name="Yang W.F."/>
            <person name="Lam T.T."/>
            <person name="Chang Q.C."/>
            <person name="Ding S.J."/>
            <person name="Wang X.J."/>
            <person name="Zhu J.G."/>
            <person name="Ruan X.D."/>
            <person name="Zhao L."/>
            <person name="Wei J.T."/>
            <person name="Ye R.Z."/>
            <person name="Que T.C."/>
            <person name="Du C.H."/>
            <person name="Zhou Y.H."/>
            <person name="Cheng J.X."/>
            <person name="Dai P.F."/>
            <person name="Guo W.B."/>
            <person name="Han X.H."/>
            <person name="Huang E.J."/>
            <person name="Li L.F."/>
            <person name="Wei W."/>
            <person name="Gao Y.C."/>
            <person name="Liu J.Z."/>
            <person name="Shao H.Z."/>
            <person name="Wang X."/>
            <person name="Wang C.C."/>
            <person name="Yang T.C."/>
            <person name="Huo Q.B."/>
            <person name="Li W."/>
            <person name="Chen H.Y."/>
            <person name="Chen S.E."/>
            <person name="Zhou L.G."/>
            <person name="Ni X.B."/>
            <person name="Tian J.H."/>
            <person name="Sheng Y."/>
            <person name="Liu T."/>
            <person name="Pan Y.S."/>
            <person name="Xia L.Y."/>
            <person name="Li J."/>
            <person name="Zhao F."/>
            <person name="Cao W.C."/>
        </authorList>
    </citation>
    <scope>NUCLEOTIDE SEQUENCE</scope>
    <source>
        <strain evidence="2">Rmic-2018</strain>
    </source>
</reference>
<sequence>MRQSSAARTGAWRGNAAVTRRNEHRDGNHESIQQVLRYYWNRLNDQIDPSKFCFTISPAAVGYKVPQEGLSLGMPAKGPGNIHGESRDGGMLRYSQVCRDEAQAAKDLSGLCLYARYGGTWVAFENAKSTSARVKSIMRWLSEVRHVANKSAAYCMAVWDLDLDDHLAQCGGQPYPIVEAAIRELP</sequence>
<dbReference type="Gene3D" id="3.20.20.80">
    <property type="entry name" value="Glycosidases"/>
    <property type="match status" value="1"/>
</dbReference>
<evidence type="ECO:0000313" key="3">
    <source>
        <dbReference type="Proteomes" id="UP000821866"/>
    </source>
</evidence>
<dbReference type="Proteomes" id="UP000821866">
    <property type="component" value="Chromosome 3"/>
</dbReference>
<reference evidence="2" key="2">
    <citation type="submission" date="2021-09" db="EMBL/GenBank/DDBJ databases">
        <authorList>
            <person name="Jia N."/>
            <person name="Wang J."/>
            <person name="Shi W."/>
            <person name="Du L."/>
            <person name="Sun Y."/>
            <person name="Zhan W."/>
            <person name="Jiang J."/>
            <person name="Wang Q."/>
            <person name="Zhang B."/>
            <person name="Ji P."/>
            <person name="Sakyi L.B."/>
            <person name="Cui X."/>
            <person name="Yuan T."/>
            <person name="Jiang B."/>
            <person name="Yang W."/>
            <person name="Lam T.T.-Y."/>
            <person name="Chang Q."/>
            <person name="Ding S."/>
            <person name="Wang X."/>
            <person name="Zhu J."/>
            <person name="Ruan X."/>
            <person name="Zhao L."/>
            <person name="Wei J."/>
            <person name="Que T."/>
            <person name="Du C."/>
            <person name="Cheng J."/>
            <person name="Dai P."/>
            <person name="Han X."/>
            <person name="Huang E."/>
            <person name="Gao Y."/>
            <person name="Liu J."/>
            <person name="Shao H."/>
            <person name="Ye R."/>
            <person name="Li L."/>
            <person name="Wei W."/>
            <person name="Wang X."/>
            <person name="Wang C."/>
            <person name="Huo Q."/>
            <person name="Li W."/>
            <person name="Guo W."/>
            <person name="Chen H."/>
            <person name="Chen S."/>
            <person name="Zhou L."/>
            <person name="Zhou L."/>
            <person name="Ni X."/>
            <person name="Tian J."/>
            <person name="Zhou Y."/>
            <person name="Sheng Y."/>
            <person name="Liu T."/>
            <person name="Pan Y."/>
            <person name="Xia L."/>
            <person name="Li J."/>
            <person name="Zhao F."/>
            <person name="Cao W."/>
        </authorList>
    </citation>
    <scope>NUCLEOTIDE SEQUENCE</scope>
    <source>
        <strain evidence="2">Rmic-2018</strain>
        <tissue evidence="2">Larvae</tissue>
    </source>
</reference>
<organism evidence="2 3">
    <name type="scientific">Rhipicephalus microplus</name>
    <name type="common">Cattle tick</name>
    <name type="synonym">Boophilus microplus</name>
    <dbReference type="NCBI Taxonomy" id="6941"/>
    <lineage>
        <taxon>Eukaryota</taxon>
        <taxon>Metazoa</taxon>
        <taxon>Ecdysozoa</taxon>
        <taxon>Arthropoda</taxon>
        <taxon>Chelicerata</taxon>
        <taxon>Arachnida</taxon>
        <taxon>Acari</taxon>
        <taxon>Parasitiformes</taxon>
        <taxon>Ixodida</taxon>
        <taxon>Ixodoidea</taxon>
        <taxon>Ixodidae</taxon>
        <taxon>Rhipicephalinae</taxon>
        <taxon>Rhipicephalus</taxon>
        <taxon>Boophilus</taxon>
    </lineage>
</organism>
<dbReference type="Gene3D" id="3.10.50.10">
    <property type="match status" value="1"/>
</dbReference>
<name>A0A9J6E782_RHIMP</name>
<accession>A0A9J6E782</accession>
<protein>
    <submittedName>
        <fullName evidence="2">Uncharacterized protein</fullName>
    </submittedName>
</protein>
<gene>
    <name evidence="2" type="ORF">HPB51_005962</name>
</gene>
<feature type="region of interest" description="Disordered" evidence="1">
    <location>
        <begin position="1"/>
        <end position="28"/>
    </location>
</feature>